<sequence>MIVYSPFYTSIDLKLGSISVALTAGVPCTQIKMIRIILALVSVNFCLCFNQSNVLYHEVHDYHNETFFKAEFAYQFVQKIFNAFKQWYFTVTFCDFTYFENRILKYIESHDYGYSVMLLNGCQNLNNSKVKPRLDKHGEAAYIVTSGDLTIDDSEYAIEALTRTGVFKPRSAVIFVINVPIQEDNYFYFSMMNHFELLWRRSITNSIVVLWSDRLKLYAYNPFKKEIYDITHIKNISKYLYQMYKDLYGYKLRLGVFRKLYTSDQTGPVNCEAILAKTMIKLLNATCNPLVPRDGSTVGDILENGTATGVTADLLDGYADLELNSRILMNSYYGYIDTTYPLMQDELCFLVQKSIKQSTFMTTFHLISMDILLLCCTTVISLIVITVITLKIETKFWLPIDKRSTSDTVIDLIKCLIRQTVDFKFTGPIFRWLVFLTMTYSLIIDCAIDGIITSAITYPRYKADINSLSDVLQRNLTIGVHNRHLKIFKQSLSNENVESVLKKIELVNDRKIKKVIDNRQFQYALLLRRVDSEYISRKPSNYQNGRPIFHTTAECAIPCFVVFGLRYGSPYLPRLDEIFSHLNQGGILQYWLNSDDYTLFKSRNNRLFPVDNKERKALRTENLKEVFIVWSIGILIGAIIFITEIFIFYITKVSYILPK</sequence>
<keyword evidence="4 8" id="KW-1133">Transmembrane helix</keyword>
<evidence type="ECO:0000256" key="5">
    <source>
        <dbReference type="ARBA" id="ARBA00023136"/>
    </source>
</evidence>
<proteinExistence type="predicted"/>
<dbReference type="Proteomes" id="UP001153954">
    <property type="component" value="Unassembled WGS sequence"/>
</dbReference>
<feature type="transmembrane region" description="Helical" evidence="8">
    <location>
        <begin position="371"/>
        <end position="392"/>
    </location>
</feature>
<dbReference type="PANTHER" id="PTHR42643">
    <property type="entry name" value="IONOTROPIC RECEPTOR 20A-RELATED"/>
    <property type="match status" value="1"/>
</dbReference>
<name>A0AAU9TBT8_EUPED</name>
<keyword evidence="2" id="KW-1003">Cell membrane</keyword>
<organism evidence="9 10">
    <name type="scientific">Euphydryas editha</name>
    <name type="common">Edith's checkerspot</name>
    <dbReference type="NCBI Taxonomy" id="104508"/>
    <lineage>
        <taxon>Eukaryota</taxon>
        <taxon>Metazoa</taxon>
        <taxon>Ecdysozoa</taxon>
        <taxon>Arthropoda</taxon>
        <taxon>Hexapoda</taxon>
        <taxon>Insecta</taxon>
        <taxon>Pterygota</taxon>
        <taxon>Neoptera</taxon>
        <taxon>Endopterygota</taxon>
        <taxon>Lepidoptera</taxon>
        <taxon>Glossata</taxon>
        <taxon>Ditrysia</taxon>
        <taxon>Papilionoidea</taxon>
        <taxon>Nymphalidae</taxon>
        <taxon>Nymphalinae</taxon>
        <taxon>Euphydryas</taxon>
    </lineage>
</organism>
<keyword evidence="10" id="KW-1185">Reference proteome</keyword>
<comment type="subcellular location">
    <subcellularLocation>
        <location evidence="1">Cell membrane</location>
        <topology evidence="1">Multi-pass membrane protein</topology>
    </subcellularLocation>
</comment>
<evidence type="ECO:0000256" key="7">
    <source>
        <dbReference type="ARBA" id="ARBA00023180"/>
    </source>
</evidence>
<reference evidence="9" key="1">
    <citation type="submission" date="2022-03" db="EMBL/GenBank/DDBJ databases">
        <authorList>
            <person name="Tunstrom K."/>
        </authorList>
    </citation>
    <scope>NUCLEOTIDE SEQUENCE</scope>
</reference>
<keyword evidence="7" id="KW-0325">Glycoprotein</keyword>
<evidence type="ECO:0000256" key="8">
    <source>
        <dbReference type="SAM" id="Phobius"/>
    </source>
</evidence>
<comment type="caution">
    <text evidence="9">The sequence shown here is derived from an EMBL/GenBank/DDBJ whole genome shotgun (WGS) entry which is preliminary data.</text>
</comment>
<dbReference type="AlphaFoldDB" id="A0AAU9TBT8"/>
<evidence type="ECO:0000256" key="3">
    <source>
        <dbReference type="ARBA" id="ARBA00022692"/>
    </source>
</evidence>
<dbReference type="InterPro" id="IPR052192">
    <property type="entry name" value="Insect_Ionotropic_Sensory_Rcpt"/>
</dbReference>
<keyword evidence="6" id="KW-0675">Receptor</keyword>
<dbReference type="EMBL" id="CAKOGL010000003">
    <property type="protein sequence ID" value="CAH2084505.1"/>
    <property type="molecule type" value="Genomic_DNA"/>
</dbReference>
<evidence type="ECO:0000256" key="1">
    <source>
        <dbReference type="ARBA" id="ARBA00004651"/>
    </source>
</evidence>
<evidence type="ECO:0000256" key="6">
    <source>
        <dbReference type="ARBA" id="ARBA00023170"/>
    </source>
</evidence>
<evidence type="ECO:0000313" key="10">
    <source>
        <dbReference type="Proteomes" id="UP001153954"/>
    </source>
</evidence>
<feature type="transmembrane region" description="Helical" evidence="8">
    <location>
        <begin position="626"/>
        <end position="650"/>
    </location>
</feature>
<evidence type="ECO:0000313" key="9">
    <source>
        <dbReference type="EMBL" id="CAH2084505.1"/>
    </source>
</evidence>
<keyword evidence="3 8" id="KW-0812">Transmembrane</keyword>
<gene>
    <name evidence="9" type="ORF">EEDITHA_LOCUS1064</name>
</gene>
<dbReference type="PANTHER" id="PTHR42643:SF39">
    <property type="entry name" value="IONOTROPIC RECEPTOR 56A-RELATED"/>
    <property type="match status" value="1"/>
</dbReference>
<evidence type="ECO:0000256" key="2">
    <source>
        <dbReference type="ARBA" id="ARBA00022475"/>
    </source>
</evidence>
<evidence type="ECO:0000256" key="4">
    <source>
        <dbReference type="ARBA" id="ARBA00022989"/>
    </source>
</evidence>
<dbReference type="SUPFAM" id="SSF53850">
    <property type="entry name" value="Periplasmic binding protein-like II"/>
    <property type="match status" value="1"/>
</dbReference>
<keyword evidence="5 8" id="KW-0472">Membrane</keyword>
<protein>
    <submittedName>
        <fullName evidence="9">Uncharacterized protein</fullName>
    </submittedName>
</protein>
<accession>A0AAU9TBT8</accession>
<dbReference type="GO" id="GO:0005886">
    <property type="term" value="C:plasma membrane"/>
    <property type="evidence" value="ECO:0007669"/>
    <property type="project" value="UniProtKB-SubCell"/>
</dbReference>